<evidence type="ECO:0000313" key="1">
    <source>
        <dbReference type="EMBL" id="CUQ36606.1"/>
    </source>
</evidence>
<gene>
    <name evidence="1" type="ORF">ERS852569_03415</name>
</gene>
<dbReference type="AlphaFoldDB" id="A0A174VT65"/>
<evidence type="ECO:0000313" key="2">
    <source>
        <dbReference type="Proteomes" id="UP000095762"/>
    </source>
</evidence>
<dbReference type="Proteomes" id="UP000095762">
    <property type="component" value="Unassembled WGS sequence"/>
</dbReference>
<protein>
    <submittedName>
        <fullName evidence="1">Uncharacterized protein</fullName>
    </submittedName>
</protein>
<accession>A0A174VT65</accession>
<dbReference type="RefSeq" id="WP_155513479.1">
    <property type="nucleotide sequence ID" value="NZ_CZBP01000036.1"/>
</dbReference>
<name>A0A174VT65_9FIRM</name>
<reference evidence="1 2" key="1">
    <citation type="submission" date="2015-09" db="EMBL/GenBank/DDBJ databases">
        <authorList>
            <consortium name="Pathogen Informatics"/>
        </authorList>
    </citation>
    <scope>NUCLEOTIDE SEQUENCE [LARGE SCALE GENOMIC DNA]</scope>
    <source>
        <strain evidence="1 2">2789STDY5834957</strain>
    </source>
</reference>
<sequence length="54" mass="6308">MYKETYVKSDEHGAPHIIGNYHDPAMEPDVEFITEFSSDGKFLGMRKVRKDKYV</sequence>
<organism evidence="1 2">
    <name type="scientific">Blautia obeum</name>
    <dbReference type="NCBI Taxonomy" id="40520"/>
    <lineage>
        <taxon>Bacteria</taxon>
        <taxon>Bacillati</taxon>
        <taxon>Bacillota</taxon>
        <taxon>Clostridia</taxon>
        <taxon>Lachnospirales</taxon>
        <taxon>Lachnospiraceae</taxon>
        <taxon>Blautia</taxon>
    </lineage>
</organism>
<dbReference type="EMBL" id="CZBP01000036">
    <property type="protein sequence ID" value="CUQ36606.1"/>
    <property type="molecule type" value="Genomic_DNA"/>
</dbReference>
<proteinExistence type="predicted"/>